<dbReference type="EMBL" id="FOCX01000025">
    <property type="protein sequence ID" value="SEO96923.1"/>
    <property type="molecule type" value="Genomic_DNA"/>
</dbReference>
<dbReference type="RefSeq" id="WP_139203587.1">
    <property type="nucleotide sequence ID" value="NZ_FOCX01000025.1"/>
</dbReference>
<organism evidence="2 3">
    <name type="scientific">Halorientalis persicus</name>
    <dbReference type="NCBI Taxonomy" id="1367881"/>
    <lineage>
        <taxon>Archaea</taxon>
        <taxon>Methanobacteriati</taxon>
        <taxon>Methanobacteriota</taxon>
        <taxon>Stenosarchaea group</taxon>
        <taxon>Halobacteria</taxon>
        <taxon>Halobacteriales</taxon>
        <taxon>Haloarculaceae</taxon>
        <taxon>Halorientalis</taxon>
    </lineage>
</organism>
<protein>
    <submittedName>
        <fullName evidence="2">Uncharacterized protein</fullName>
    </submittedName>
</protein>
<accession>A0A1H8U275</accession>
<name>A0A1H8U275_9EURY</name>
<evidence type="ECO:0000313" key="2">
    <source>
        <dbReference type="EMBL" id="SEO96923.1"/>
    </source>
</evidence>
<feature type="compositionally biased region" description="Basic and acidic residues" evidence="1">
    <location>
        <begin position="40"/>
        <end position="70"/>
    </location>
</feature>
<evidence type="ECO:0000313" key="3">
    <source>
        <dbReference type="Proteomes" id="UP000198775"/>
    </source>
</evidence>
<reference evidence="3" key="1">
    <citation type="submission" date="2016-10" db="EMBL/GenBank/DDBJ databases">
        <authorList>
            <person name="Varghese N."/>
            <person name="Submissions S."/>
        </authorList>
    </citation>
    <scope>NUCLEOTIDE SEQUENCE [LARGE SCALE GENOMIC DNA]</scope>
    <source>
        <strain evidence="3">IBRC-M 10043</strain>
    </source>
</reference>
<feature type="region of interest" description="Disordered" evidence="1">
    <location>
        <begin position="1"/>
        <end position="96"/>
    </location>
</feature>
<gene>
    <name evidence="2" type="ORF">SAMN05216388_102513</name>
</gene>
<keyword evidence="3" id="KW-1185">Reference proteome</keyword>
<proteinExistence type="predicted"/>
<sequence>MSNDTPSSSGGQHSLTDWGDSSQSSSSEEETVTPGITASRAEEEDRQSNDGHKERAISPRWHDEADEHDPTFSIKQRGAPFLNEQRRETAVSQAAQ</sequence>
<dbReference type="Proteomes" id="UP000198775">
    <property type="component" value="Unassembled WGS sequence"/>
</dbReference>
<feature type="compositionally biased region" description="Polar residues" evidence="1">
    <location>
        <begin position="1"/>
        <end position="15"/>
    </location>
</feature>
<dbReference type="AlphaFoldDB" id="A0A1H8U275"/>
<evidence type="ECO:0000256" key="1">
    <source>
        <dbReference type="SAM" id="MobiDB-lite"/>
    </source>
</evidence>